<reference evidence="2 3" key="1">
    <citation type="submission" date="2019-06" db="EMBL/GenBank/DDBJ databases">
        <title>Draft genomes of female and male turbot (Scophthalmus maximus).</title>
        <authorList>
            <person name="Xu H."/>
            <person name="Xu X.-W."/>
            <person name="Shao C."/>
            <person name="Chen S."/>
        </authorList>
    </citation>
    <scope>NUCLEOTIDE SEQUENCE [LARGE SCALE GENOMIC DNA]</scope>
    <source>
        <strain evidence="2">Ysfricsl-2016a</strain>
        <tissue evidence="2">Blood</tissue>
    </source>
</reference>
<dbReference type="EMBL" id="VEVO01000022">
    <property type="protein sequence ID" value="KAF0023221.1"/>
    <property type="molecule type" value="Genomic_DNA"/>
</dbReference>
<accession>A0A6A4RVQ6</accession>
<comment type="caution">
    <text evidence="2">The sequence shown here is derived from an EMBL/GenBank/DDBJ whole genome shotgun (WGS) entry which is preliminary data.</text>
</comment>
<evidence type="ECO:0000256" key="1">
    <source>
        <dbReference type="SAM" id="MobiDB-lite"/>
    </source>
</evidence>
<dbReference type="AlphaFoldDB" id="A0A6A4RVQ6"/>
<feature type="compositionally biased region" description="Basic and acidic residues" evidence="1">
    <location>
        <begin position="59"/>
        <end position="81"/>
    </location>
</feature>
<evidence type="ECO:0000313" key="2">
    <source>
        <dbReference type="EMBL" id="KAF0023221.1"/>
    </source>
</evidence>
<organism evidence="2 3">
    <name type="scientific">Scophthalmus maximus</name>
    <name type="common">Turbot</name>
    <name type="synonym">Psetta maxima</name>
    <dbReference type="NCBI Taxonomy" id="52904"/>
    <lineage>
        <taxon>Eukaryota</taxon>
        <taxon>Metazoa</taxon>
        <taxon>Chordata</taxon>
        <taxon>Craniata</taxon>
        <taxon>Vertebrata</taxon>
        <taxon>Euteleostomi</taxon>
        <taxon>Actinopterygii</taxon>
        <taxon>Neopterygii</taxon>
        <taxon>Teleostei</taxon>
        <taxon>Neoteleostei</taxon>
        <taxon>Acanthomorphata</taxon>
        <taxon>Carangaria</taxon>
        <taxon>Pleuronectiformes</taxon>
        <taxon>Pleuronectoidei</taxon>
        <taxon>Scophthalmidae</taxon>
        <taxon>Scophthalmus</taxon>
    </lineage>
</organism>
<sequence>MIGFNTAIQDSNDIPGEYRVPSPDAAAAAAASKRSHKRIERQLTVAGRYGLDLHAHDCASSKYQPDDKEKAPLDHQRDPFCGDKSGCVGGNHALPEHHHRPVAAARRDDRQPR</sequence>
<proteinExistence type="predicted"/>
<feature type="region of interest" description="Disordered" evidence="1">
    <location>
        <begin position="1"/>
        <end position="20"/>
    </location>
</feature>
<feature type="compositionally biased region" description="Polar residues" evidence="1">
    <location>
        <begin position="1"/>
        <end position="12"/>
    </location>
</feature>
<evidence type="ECO:0000313" key="3">
    <source>
        <dbReference type="Proteomes" id="UP000438429"/>
    </source>
</evidence>
<protein>
    <submittedName>
        <fullName evidence="2">Uncharacterized protein</fullName>
    </submittedName>
</protein>
<dbReference type="Proteomes" id="UP000438429">
    <property type="component" value="Unassembled WGS sequence"/>
</dbReference>
<name>A0A6A4RVQ6_SCOMX</name>
<feature type="region of interest" description="Disordered" evidence="1">
    <location>
        <begin position="59"/>
        <end position="113"/>
    </location>
</feature>
<gene>
    <name evidence="2" type="ORF">F2P81_023851</name>
</gene>